<comment type="subcellular location">
    <subcellularLocation>
        <location evidence="1 9">Cell membrane</location>
        <topology evidence="1 9">Multi-pass membrane protein</topology>
    </subcellularLocation>
</comment>
<feature type="transmembrane region" description="Helical" evidence="9">
    <location>
        <begin position="48"/>
        <end position="72"/>
    </location>
</feature>
<proteinExistence type="inferred from homology"/>
<evidence type="ECO:0000256" key="2">
    <source>
        <dbReference type="ARBA" id="ARBA00007069"/>
    </source>
</evidence>
<dbReference type="NCBIfam" id="TIGR01581">
    <property type="entry name" value="Mo_ABC_porter"/>
    <property type="match status" value="1"/>
</dbReference>
<feature type="compositionally biased region" description="Gly residues" evidence="10">
    <location>
        <begin position="25"/>
        <end position="34"/>
    </location>
</feature>
<evidence type="ECO:0000256" key="7">
    <source>
        <dbReference type="ARBA" id="ARBA00022989"/>
    </source>
</evidence>
<evidence type="ECO:0000256" key="5">
    <source>
        <dbReference type="ARBA" id="ARBA00022505"/>
    </source>
</evidence>
<keyword evidence="3 9" id="KW-0813">Transport</keyword>
<dbReference type="PROSITE" id="PS50928">
    <property type="entry name" value="ABC_TM1"/>
    <property type="match status" value="1"/>
</dbReference>
<evidence type="ECO:0000256" key="3">
    <source>
        <dbReference type="ARBA" id="ARBA00022448"/>
    </source>
</evidence>
<feature type="transmembrane region" description="Helical" evidence="9">
    <location>
        <begin position="221"/>
        <end position="239"/>
    </location>
</feature>
<evidence type="ECO:0000256" key="1">
    <source>
        <dbReference type="ARBA" id="ARBA00004651"/>
    </source>
</evidence>
<comment type="similarity">
    <text evidence="2">Belongs to the binding-protein-dependent transport system permease family. CysTW subfamily.</text>
</comment>
<keyword evidence="7 9" id="KW-1133">Transmembrane helix</keyword>
<evidence type="ECO:0000313" key="12">
    <source>
        <dbReference type="EMBL" id="GAA2496652.1"/>
    </source>
</evidence>
<evidence type="ECO:0000256" key="10">
    <source>
        <dbReference type="SAM" id="MobiDB-lite"/>
    </source>
</evidence>
<evidence type="ECO:0000256" key="8">
    <source>
        <dbReference type="ARBA" id="ARBA00023136"/>
    </source>
</evidence>
<dbReference type="InterPro" id="IPR000515">
    <property type="entry name" value="MetI-like"/>
</dbReference>
<keyword evidence="5" id="KW-0500">Molybdenum</keyword>
<feature type="transmembrane region" description="Helical" evidence="9">
    <location>
        <begin position="163"/>
        <end position="192"/>
    </location>
</feature>
<dbReference type="EMBL" id="BAAATL010000027">
    <property type="protein sequence ID" value="GAA2496652.1"/>
    <property type="molecule type" value="Genomic_DNA"/>
</dbReference>
<dbReference type="NCBIfam" id="TIGR02141">
    <property type="entry name" value="modB_ABC"/>
    <property type="match status" value="1"/>
</dbReference>
<feature type="domain" description="ABC transmembrane type-1" evidence="11">
    <location>
        <begin position="92"/>
        <end position="293"/>
    </location>
</feature>
<keyword evidence="4" id="KW-1003">Cell membrane</keyword>
<evidence type="ECO:0000256" key="6">
    <source>
        <dbReference type="ARBA" id="ARBA00022692"/>
    </source>
</evidence>
<dbReference type="SUPFAM" id="SSF161098">
    <property type="entry name" value="MetI-like"/>
    <property type="match status" value="1"/>
</dbReference>
<name>A0ABP5ZCS5_9ACTN</name>
<dbReference type="Gene3D" id="1.10.3720.10">
    <property type="entry name" value="MetI-like"/>
    <property type="match status" value="1"/>
</dbReference>
<dbReference type="CDD" id="cd06261">
    <property type="entry name" value="TM_PBP2"/>
    <property type="match status" value="1"/>
</dbReference>
<dbReference type="PANTHER" id="PTHR30183:SF3">
    <property type="entry name" value="MOLYBDENUM TRANSPORT SYSTEM PERMEASE PROTEIN MODB"/>
    <property type="match status" value="1"/>
</dbReference>
<feature type="transmembrane region" description="Helical" evidence="9">
    <location>
        <begin position="276"/>
        <end position="295"/>
    </location>
</feature>
<keyword evidence="13" id="KW-1185">Reference proteome</keyword>
<evidence type="ECO:0000256" key="9">
    <source>
        <dbReference type="RuleBase" id="RU363032"/>
    </source>
</evidence>
<evidence type="ECO:0000313" key="13">
    <source>
        <dbReference type="Proteomes" id="UP001501721"/>
    </source>
</evidence>
<feature type="transmembrane region" description="Helical" evidence="9">
    <location>
        <begin position="92"/>
        <end position="118"/>
    </location>
</feature>
<accession>A0ABP5ZCS5</accession>
<organism evidence="12 13">
    <name type="scientific">Streptomyces graminearus</name>
    <dbReference type="NCBI Taxonomy" id="284030"/>
    <lineage>
        <taxon>Bacteria</taxon>
        <taxon>Bacillati</taxon>
        <taxon>Actinomycetota</taxon>
        <taxon>Actinomycetes</taxon>
        <taxon>Kitasatosporales</taxon>
        <taxon>Streptomycetaceae</taxon>
        <taxon>Streptomyces</taxon>
    </lineage>
</organism>
<keyword evidence="6 9" id="KW-0812">Transmembrane</keyword>
<dbReference type="InterPro" id="IPR035906">
    <property type="entry name" value="MetI-like_sf"/>
</dbReference>
<evidence type="ECO:0000259" key="11">
    <source>
        <dbReference type="PROSITE" id="PS50928"/>
    </source>
</evidence>
<sequence>MTSPDEPGAATGPRTDRPRRRRVGKGGGAGGSGGTTPRRIRAAGRRGVPLPLLLPGVLALAFLLLPLLALLVRAPWRSLPDQLTSTEVWQALQLSLVSATLATAVSLVLGVPLAWLLARTDFPGRGLVRALVTLPLVLPPVVGGVALLLALGRNGVIGKWLDAWFGVTLPFTTTAVVLAEAFVAMPFLVISVEGTLRAADPRFEEAATTLGASRFTAFRRVTLPLIAPGVAAGAVLAWARALGEFGATITFAGNFPGRTQTMPLAVYLALQNDPEAAISLSLVLLAVSIAVLAGLRDRWLTGV</sequence>
<dbReference type="PANTHER" id="PTHR30183">
    <property type="entry name" value="MOLYBDENUM TRANSPORT SYSTEM PERMEASE PROTEIN MODB"/>
    <property type="match status" value="1"/>
</dbReference>
<dbReference type="Pfam" id="PF00528">
    <property type="entry name" value="BPD_transp_1"/>
    <property type="match status" value="1"/>
</dbReference>
<feature type="region of interest" description="Disordered" evidence="10">
    <location>
        <begin position="1"/>
        <end position="41"/>
    </location>
</feature>
<reference evidence="13" key="1">
    <citation type="journal article" date="2019" name="Int. J. Syst. Evol. Microbiol.">
        <title>The Global Catalogue of Microorganisms (GCM) 10K type strain sequencing project: providing services to taxonomists for standard genome sequencing and annotation.</title>
        <authorList>
            <consortium name="The Broad Institute Genomics Platform"/>
            <consortium name="The Broad Institute Genome Sequencing Center for Infectious Disease"/>
            <person name="Wu L."/>
            <person name="Ma J."/>
        </authorList>
    </citation>
    <scope>NUCLEOTIDE SEQUENCE [LARGE SCALE GENOMIC DNA]</scope>
    <source>
        <strain evidence="13">JCM 6923</strain>
    </source>
</reference>
<comment type="caution">
    <text evidence="12">The sequence shown here is derived from an EMBL/GenBank/DDBJ whole genome shotgun (WGS) entry which is preliminary data.</text>
</comment>
<feature type="transmembrane region" description="Helical" evidence="9">
    <location>
        <begin position="130"/>
        <end position="151"/>
    </location>
</feature>
<dbReference type="InterPro" id="IPR006469">
    <property type="entry name" value="NifC_ABC_porter"/>
</dbReference>
<protein>
    <submittedName>
        <fullName evidence="12">ABC transporter permease</fullName>
    </submittedName>
</protein>
<gene>
    <name evidence="12" type="ORF">GCM10010422_50730</name>
</gene>
<evidence type="ECO:0000256" key="4">
    <source>
        <dbReference type="ARBA" id="ARBA00022475"/>
    </source>
</evidence>
<keyword evidence="8 9" id="KW-0472">Membrane</keyword>
<dbReference type="RefSeq" id="WP_346164899.1">
    <property type="nucleotide sequence ID" value="NZ_BAAATL010000027.1"/>
</dbReference>
<dbReference type="Proteomes" id="UP001501721">
    <property type="component" value="Unassembled WGS sequence"/>
</dbReference>
<dbReference type="InterPro" id="IPR011867">
    <property type="entry name" value="ModB_ABC"/>
</dbReference>